<gene>
    <name evidence="2" type="ORF">PHYEVI_LOCUS2723</name>
</gene>
<evidence type="ECO:0000313" key="2">
    <source>
        <dbReference type="EMBL" id="CAG9856300.1"/>
    </source>
</evidence>
<dbReference type="Proteomes" id="UP001153712">
    <property type="component" value="Chromosome 12"/>
</dbReference>
<organism evidence="2 3">
    <name type="scientific">Phyllotreta striolata</name>
    <name type="common">Striped flea beetle</name>
    <name type="synonym">Crioceris striolata</name>
    <dbReference type="NCBI Taxonomy" id="444603"/>
    <lineage>
        <taxon>Eukaryota</taxon>
        <taxon>Metazoa</taxon>
        <taxon>Ecdysozoa</taxon>
        <taxon>Arthropoda</taxon>
        <taxon>Hexapoda</taxon>
        <taxon>Insecta</taxon>
        <taxon>Pterygota</taxon>
        <taxon>Neoptera</taxon>
        <taxon>Endopterygota</taxon>
        <taxon>Coleoptera</taxon>
        <taxon>Polyphaga</taxon>
        <taxon>Cucujiformia</taxon>
        <taxon>Chrysomeloidea</taxon>
        <taxon>Chrysomelidae</taxon>
        <taxon>Galerucinae</taxon>
        <taxon>Alticini</taxon>
        <taxon>Phyllotreta</taxon>
    </lineage>
</organism>
<feature type="signal peptide" evidence="1">
    <location>
        <begin position="1"/>
        <end position="18"/>
    </location>
</feature>
<dbReference type="OrthoDB" id="6759118at2759"/>
<reference evidence="2" key="1">
    <citation type="submission" date="2022-01" db="EMBL/GenBank/DDBJ databases">
        <authorList>
            <person name="King R."/>
        </authorList>
    </citation>
    <scope>NUCLEOTIDE SEQUENCE</scope>
</reference>
<name>A0A9N9TIX3_PHYSR</name>
<dbReference type="Gene3D" id="3.15.10.30">
    <property type="entry name" value="Haemolymph juvenile hormone binding protein"/>
    <property type="match status" value="1"/>
</dbReference>
<dbReference type="AlphaFoldDB" id="A0A9N9TIX3"/>
<keyword evidence="1" id="KW-0732">Signal</keyword>
<evidence type="ECO:0000256" key="1">
    <source>
        <dbReference type="SAM" id="SignalP"/>
    </source>
</evidence>
<dbReference type="InterPro" id="IPR038606">
    <property type="entry name" value="To_sf"/>
</dbReference>
<dbReference type="Pfam" id="PF06585">
    <property type="entry name" value="JHBP"/>
    <property type="match status" value="1"/>
</dbReference>
<feature type="chain" id="PRO_5040180276" evidence="1">
    <location>
        <begin position="19"/>
        <end position="240"/>
    </location>
</feature>
<sequence length="240" mass="26908">MWALKAATFLTLAYFVLGGQDLDYGFQLMKCAKIAITQGIPELNVPAHTPIHIRSNLSWSGDIGVAKININLTNGVWYGLPDWELSANQTTEDGSTFIGYDFKLHWQKMNMSFDYALTTNELIFKQVQHGHMTLKWADTAWTGKLNVTRPGLSNVAEKVNEALIDWTVEDLDVSLTGLGLFNGPFATAIGTTVKNGLNLHLVGNAVGDFIQMRLNTIWWSTGKVWKLTQWCQKLHESQNY</sequence>
<protein>
    <submittedName>
        <fullName evidence="2">Uncharacterized protein</fullName>
    </submittedName>
</protein>
<accession>A0A9N9TIX3</accession>
<proteinExistence type="predicted"/>
<evidence type="ECO:0000313" key="3">
    <source>
        <dbReference type="Proteomes" id="UP001153712"/>
    </source>
</evidence>
<dbReference type="EMBL" id="OU900105">
    <property type="protein sequence ID" value="CAG9856300.1"/>
    <property type="molecule type" value="Genomic_DNA"/>
</dbReference>
<dbReference type="InterPro" id="IPR010562">
    <property type="entry name" value="Haemolymph_juvenile_hormone-bd"/>
</dbReference>
<keyword evidence="3" id="KW-1185">Reference proteome</keyword>